<evidence type="ECO:0000313" key="7">
    <source>
        <dbReference type="EMBL" id="EAT17215.1"/>
    </source>
</evidence>
<dbReference type="GO" id="GO:0046872">
    <property type="term" value="F:metal ion binding"/>
    <property type="evidence" value="ECO:0007669"/>
    <property type="project" value="UniProtKB-KW"/>
</dbReference>
<reference evidence="7" key="1">
    <citation type="submission" date="2006-05" db="EMBL/GenBank/DDBJ databases">
        <title>Annotation of the draft genome assembly of Desulfuromonas acetoxidans DSM 684.</title>
        <authorList>
            <consortium name="US DOE Joint Genome Institute (JGI-ORNL)"/>
            <person name="Larimer F."/>
            <person name="Land M."/>
            <person name="Hauser L."/>
        </authorList>
    </citation>
    <scope>NUCLEOTIDE SEQUENCE [LARGE SCALE GENOMIC DNA]</scope>
    <source>
        <strain evidence="7">DSM 684</strain>
    </source>
</reference>
<dbReference type="InterPro" id="IPR025714">
    <property type="entry name" value="Methyltranfer_dom"/>
</dbReference>
<gene>
    <name evidence="7" type="ORF">Dace_3081</name>
</gene>
<comment type="caution">
    <text evidence="7">The sequence shown here is derived from an EMBL/GenBank/DDBJ whole genome shotgun (WGS) entry which is preliminary data.</text>
</comment>
<dbReference type="Pfam" id="PF18978">
    <property type="entry name" value="DUF5714"/>
    <property type="match status" value="1"/>
</dbReference>
<organism evidence="7 8">
    <name type="scientific">Desulfuromonas acetoxidans (strain DSM 684 / 11070)</name>
    <dbReference type="NCBI Taxonomy" id="281689"/>
    <lineage>
        <taxon>Bacteria</taxon>
        <taxon>Pseudomonadati</taxon>
        <taxon>Thermodesulfobacteriota</taxon>
        <taxon>Desulfuromonadia</taxon>
        <taxon>Desulfuromonadales</taxon>
        <taxon>Desulfuromonadaceae</taxon>
        <taxon>Desulfuromonas</taxon>
    </lineage>
</organism>
<evidence type="ECO:0000256" key="3">
    <source>
        <dbReference type="ARBA" id="ARBA00022723"/>
    </source>
</evidence>
<dbReference type="Gene3D" id="3.40.50.150">
    <property type="entry name" value="Vaccinia Virus protein VP39"/>
    <property type="match status" value="1"/>
</dbReference>
<sequence>MSFDHSLWQRFEHRSCPIYLRDDQPAWFVPNRAGDALLQQLRTGSLDVDTPRVQRFLNRLPDAVVSPYPGRGALLAADHLRELWLHITNRCNLSCRHCLFTSGPNSQDELATGEIIRRVDEASELGCRVFALTGGEPFVHPDFADIVRHILNTPSHHVAVLTNGMTLSHQLNGIDWDLSRFHLQISVDGLPERHDHLRGDGMFSRLQQQLEWLRDNQFPFTLSMCVEQDNVADMADVVDLAADCGAGNVHFMWYFVRGRAASAQVPSVETIHHYLNQAAARAHQRGISIDNLDALKTQIFAPSGTIHDGSGSGWESAAIGPDGQLYPSAALVGVDALKTPLSGSLQQAWKNSSVLDAIRHSSCRDWASPWRYLLGGGDIDHSYIHAETFVGDDPYLPLYEQMALDLIVEATGRLPERDEPGLRLKMGDMLESCGAHGKVALLHSNCLLSLTHEDSRSVVKDFYSEAVGDKNEDILNPVCYEPAMIDHIPPAYRFRGYGCGSPVLDAEIQGGETILDLGCGSGVECFLAARLTGHKGRVIGVDMLDPMLDLARKGAVGVAENLGYNNLDFRKGYLEQLPVASDSIDLILSNCVLNLSADKRLLFNEIFRVLKPGGRLVVADVVCEKEPDAAIRNDEVLRGECIAGALTQKDLVGLLNESGFEGVMCNKRVPYRRVQDHSFFSLTFSARKPEQDQALVRVMYPGPFPSIRLPDGRILVPGQIDEIPVPLARSAGAQLYQLDDDGHVTNITFTMSCNCAITPEIPDDAVDDVPVSRQQSGCMVCGAPLNYEVVFTRYQCSYCGRHFDASACCEQGHYVCDACHSEDALAVIETMCRHSRETDMFKLFHQLRQHPAVPLHGPEYHALVPAVILTCYRNIGGKMGESLLEAGLSRGAQVIGGSCAYNGACGAAVGVGIAFSLILEANPLKGDQRQVVQNVVQQVLADLAEFKAARCCNRDCVVSLQKAAELSQQYLPLPLVAAEWLPCDQHVRNQECLGAECPLF</sequence>
<dbReference type="AlphaFoldDB" id="Q1K488"/>
<dbReference type="SFLD" id="SFLDS00029">
    <property type="entry name" value="Radical_SAM"/>
    <property type="match status" value="1"/>
</dbReference>
<dbReference type="PROSITE" id="PS51918">
    <property type="entry name" value="RADICAL_SAM"/>
    <property type="match status" value="1"/>
</dbReference>
<evidence type="ECO:0000256" key="1">
    <source>
        <dbReference type="ARBA" id="ARBA00001966"/>
    </source>
</evidence>
<dbReference type="Proteomes" id="UP000005695">
    <property type="component" value="Unassembled WGS sequence"/>
</dbReference>
<evidence type="ECO:0000256" key="4">
    <source>
        <dbReference type="ARBA" id="ARBA00023004"/>
    </source>
</evidence>
<evidence type="ECO:0000259" key="6">
    <source>
        <dbReference type="PROSITE" id="PS51918"/>
    </source>
</evidence>
<dbReference type="SUPFAM" id="SSF53335">
    <property type="entry name" value="S-adenosyl-L-methionine-dependent methyltransferases"/>
    <property type="match status" value="1"/>
</dbReference>
<dbReference type="SUPFAM" id="SSF102114">
    <property type="entry name" value="Radical SAM enzymes"/>
    <property type="match status" value="1"/>
</dbReference>
<dbReference type="EMBL" id="AAEW02000001">
    <property type="protein sequence ID" value="EAT17215.1"/>
    <property type="molecule type" value="Genomic_DNA"/>
</dbReference>
<name>Q1K488_DESA6</name>
<dbReference type="GO" id="GO:0051536">
    <property type="term" value="F:iron-sulfur cluster binding"/>
    <property type="evidence" value="ECO:0007669"/>
    <property type="project" value="UniProtKB-KW"/>
</dbReference>
<dbReference type="CDD" id="cd02440">
    <property type="entry name" value="AdoMet_MTases"/>
    <property type="match status" value="1"/>
</dbReference>
<keyword evidence="5" id="KW-0411">Iron-sulfur</keyword>
<dbReference type="Gene3D" id="3.20.20.70">
    <property type="entry name" value="Aldolase class I"/>
    <property type="match status" value="1"/>
</dbReference>
<dbReference type="SFLD" id="SFLDG01386">
    <property type="entry name" value="main_SPASM_domain-containing"/>
    <property type="match status" value="1"/>
</dbReference>
<keyword evidence="7" id="KW-0489">Methyltransferase</keyword>
<evidence type="ECO:0000256" key="2">
    <source>
        <dbReference type="ARBA" id="ARBA00022691"/>
    </source>
</evidence>
<evidence type="ECO:0000256" key="5">
    <source>
        <dbReference type="ARBA" id="ARBA00023014"/>
    </source>
</evidence>
<dbReference type="RefSeq" id="WP_005997443.1">
    <property type="nucleotide sequence ID" value="NZ_AAEW02000001.1"/>
</dbReference>
<dbReference type="InterPro" id="IPR007197">
    <property type="entry name" value="rSAM"/>
</dbReference>
<keyword evidence="8" id="KW-1185">Reference proteome</keyword>
<dbReference type="CDD" id="cd00065">
    <property type="entry name" value="FYVE_like_SF"/>
    <property type="match status" value="1"/>
</dbReference>
<dbReference type="InterPro" id="IPR029063">
    <property type="entry name" value="SAM-dependent_MTases_sf"/>
</dbReference>
<reference evidence="7" key="2">
    <citation type="submission" date="2006-05" db="EMBL/GenBank/DDBJ databases">
        <title>Sequencing of the draft genome and assembly of Desulfuromonas acetoxidans DSM 684.</title>
        <authorList>
            <consortium name="US DOE Joint Genome Institute (JGI-PGF)"/>
            <person name="Copeland A."/>
            <person name="Lucas S."/>
            <person name="Lapidus A."/>
            <person name="Barry K."/>
            <person name="Detter J.C."/>
            <person name="Glavina del Rio T."/>
            <person name="Hammon N."/>
            <person name="Israni S."/>
            <person name="Dalin E."/>
            <person name="Tice H."/>
            <person name="Bruce D."/>
            <person name="Pitluck S."/>
            <person name="Richardson P."/>
        </authorList>
    </citation>
    <scope>NUCLEOTIDE SEQUENCE [LARGE SCALE GENOMIC DNA]</scope>
    <source>
        <strain evidence="7">DSM 684</strain>
    </source>
</reference>
<dbReference type="OrthoDB" id="9765084at2"/>
<accession>Q1K488</accession>
<dbReference type="SFLD" id="SFLDG01067">
    <property type="entry name" value="SPASM/twitch_domain_containing"/>
    <property type="match status" value="1"/>
</dbReference>
<comment type="cofactor">
    <cofactor evidence="1">
        <name>[4Fe-4S] cluster</name>
        <dbReference type="ChEBI" id="CHEBI:49883"/>
    </cofactor>
</comment>
<dbReference type="InterPro" id="IPR050377">
    <property type="entry name" value="Radical_SAM_PqqE_MftC-like"/>
</dbReference>
<keyword evidence="4" id="KW-0408">Iron</keyword>
<dbReference type="InterPro" id="IPR013785">
    <property type="entry name" value="Aldolase_TIM"/>
</dbReference>
<dbReference type="PANTHER" id="PTHR11228:SF7">
    <property type="entry name" value="PQQA PEPTIDE CYCLASE"/>
    <property type="match status" value="1"/>
</dbReference>
<keyword evidence="3" id="KW-0479">Metal-binding</keyword>
<dbReference type="Pfam" id="PF04055">
    <property type="entry name" value="Radical_SAM"/>
    <property type="match status" value="1"/>
</dbReference>
<proteinExistence type="predicted"/>
<dbReference type="GO" id="GO:0032259">
    <property type="term" value="P:methylation"/>
    <property type="evidence" value="ECO:0007669"/>
    <property type="project" value="UniProtKB-KW"/>
</dbReference>
<protein>
    <submittedName>
        <fullName evidence="7">Methyltransferase type 11</fullName>
    </submittedName>
</protein>
<dbReference type="GO" id="GO:0008168">
    <property type="term" value="F:methyltransferase activity"/>
    <property type="evidence" value="ECO:0007669"/>
    <property type="project" value="UniProtKB-KW"/>
</dbReference>
<dbReference type="PANTHER" id="PTHR11228">
    <property type="entry name" value="RADICAL SAM DOMAIN PROTEIN"/>
    <property type="match status" value="1"/>
</dbReference>
<dbReference type="InterPro" id="IPR058240">
    <property type="entry name" value="rSAM_sf"/>
</dbReference>
<evidence type="ECO:0000313" key="8">
    <source>
        <dbReference type="Proteomes" id="UP000005695"/>
    </source>
</evidence>
<dbReference type="Pfam" id="PF13847">
    <property type="entry name" value="Methyltransf_31"/>
    <property type="match status" value="1"/>
</dbReference>
<keyword evidence="7" id="KW-0808">Transferase</keyword>
<dbReference type="InterPro" id="IPR043768">
    <property type="entry name" value="DUF5714"/>
</dbReference>
<dbReference type="CDD" id="cd01335">
    <property type="entry name" value="Radical_SAM"/>
    <property type="match status" value="1"/>
</dbReference>
<feature type="domain" description="Radical SAM core" evidence="6">
    <location>
        <begin position="77"/>
        <end position="290"/>
    </location>
</feature>
<keyword evidence="2" id="KW-0949">S-adenosyl-L-methionine</keyword>